<dbReference type="Gene3D" id="1.10.10.10">
    <property type="entry name" value="Winged helix-like DNA-binding domain superfamily/Winged helix DNA-binding domain"/>
    <property type="match status" value="1"/>
</dbReference>
<proteinExistence type="predicted"/>
<evidence type="ECO:0000313" key="5">
    <source>
        <dbReference type="EMBL" id="MBC2667749.1"/>
    </source>
</evidence>
<keyword evidence="2" id="KW-0238">DNA-binding</keyword>
<dbReference type="AlphaFoldDB" id="A0A7X1FVQ1"/>
<dbReference type="Proteomes" id="UP000551327">
    <property type="component" value="Unassembled WGS sequence"/>
</dbReference>
<evidence type="ECO:0000256" key="3">
    <source>
        <dbReference type="ARBA" id="ARBA00023163"/>
    </source>
</evidence>
<dbReference type="EMBL" id="JACLAX010000001">
    <property type="protein sequence ID" value="MBC2667749.1"/>
    <property type="molecule type" value="Genomic_DNA"/>
</dbReference>
<evidence type="ECO:0000256" key="2">
    <source>
        <dbReference type="ARBA" id="ARBA00023125"/>
    </source>
</evidence>
<comment type="caution">
    <text evidence="5">The sequence shown here is derived from an EMBL/GenBank/DDBJ whole genome shotgun (WGS) entry which is preliminary data.</text>
</comment>
<keyword evidence="6" id="KW-1185">Reference proteome</keyword>
<keyword evidence="3" id="KW-0804">Transcription</keyword>
<accession>A0A7X1FVQ1</accession>
<dbReference type="SUPFAM" id="SSF46785">
    <property type="entry name" value="Winged helix' DNA-binding domain"/>
    <property type="match status" value="1"/>
</dbReference>
<dbReference type="SMART" id="SM00347">
    <property type="entry name" value="HTH_MARR"/>
    <property type="match status" value="1"/>
</dbReference>
<gene>
    <name evidence="5" type="ORF">H7F53_01150</name>
</gene>
<dbReference type="InterPro" id="IPR036390">
    <property type="entry name" value="WH_DNA-bd_sf"/>
</dbReference>
<evidence type="ECO:0000256" key="1">
    <source>
        <dbReference type="ARBA" id="ARBA00023015"/>
    </source>
</evidence>
<dbReference type="InterPro" id="IPR023187">
    <property type="entry name" value="Tscrpt_reg_MarR-type_CS"/>
</dbReference>
<feature type="domain" description="HTH marR-type" evidence="4">
    <location>
        <begin position="33"/>
        <end position="169"/>
    </location>
</feature>
<dbReference type="Pfam" id="PF12802">
    <property type="entry name" value="MarR_2"/>
    <property type="match status" value="1"/>
</dbReference>
<dbReference type="GO" id="GO:0003677">
    <property type="term" value="F:DNA binding"/>
    <property type="evidence" value="ECO:0007669"/>
    <property type="project" value="UniProtKB-KW"/>
</dbReference>
<dbReference type="InterPro" id="IPR000835">
    <property type="entry name" value="HTH_MarR-typ"/>
</dbReference>
<dbReference type="InterPro" id="IPR036388">
    <property type="entry name" value="WH-like_DNA-bd_sf"/>
</dbReference>
<reference evidence="5 6" key="1">
    <citation type="submission" date="2020-08" db="EMBL/GenBank/DDBJ databases">
        <title>The genome sequence of type strain Novosphingobium piscinae KCTC 42194.</title>
        <authorList>
            <person name="Liu Y."/>
        </authorList>
    </citation>
    <scope>NUCLEOTIDE SEQUENCE [LARGE SCALE GENOMIC DNA]</scope>
    <source>
        <strain evidence="5 6">KCTC 42194</strain>
    </source>
</reference>
<organism evidence="5 6">
    <name type="scientific">Novosphingobium piscinae</name>
    <dbReference type="NCBI Taxonomy" id="1507448"/>
    <lineage>
        <taxon>Bacteria</taxon>
        <taxon>Pseudomonadati</taxon>
        <taxon>Pseudomonadota</taxon>
        <taxon>Alphaproteobacteria</taxon>
        <taxon>Sphingomonadales</taxon>
        <taxon>Sphingomonadaceae</taxon>
        <taxon>Novosphingobium</taxon>
    </lineage>
</organism>
<dbReference type="PANTHER" id="PTHR33164">
    <property type="entry name" value="TRANSCRIPTIONAL REGULATOR, MARR FAMILY"/>
    <property type="match status" value="1"/>
</dbReference>
<dbReference type="GO" id="GO:0003700">
    <property type="term" value="F:DNA-binding transcription factor activity"/>
    <property type="evidence" value="ECO:0007669"/>
    <property type="project" value="InterPro"/>
</dbReference>
<dbReference type="PROSITE" id="PS50995">
    <property type="entry name" value="HTH_MARR_2"/>
    <property type="match status" value="1"/>
</dbReference>
<dbReference type="GO" id="GO:0006950">
    <property type="term" value="P:response to stress"/>
    <property type="evidence" value="ECO:0007669"/>
    <property type="project" value="TreeGrafter"/>
</dbReference>
<dbReference type="PANTHER" id="PTHR33164:SF43">
    <property type="entry name" value="HTH-TYPE TRANSCRIPTIONAL REPRESSOR YETL"/>
    <property type="match status" value="1"/>
</dbReference>
<evidence type="ECO:0000259" key="4">
    <source>
        <dbReference type="PROSITE" id="PS50995"/>
    </source>
</evidence>
<protein>
    <submittedName>
        <fullName evidence="5">MarR family transcriptional regulator</fullName>
    </submittedName>
</protein>
<sequence length="183" mass="19540">MPRTAGPAGSVVPAEQLAAGKAFFAEAGLDVRHFGAIWHLYKIGQLMATDLNAVSGRHGLSIADFHLLGALMMRAPEPLRATDLAQALNVTNAALSGRVRRLASAGLLICTPDPLDQRSRPITLTAEGADRVAAIARDLETQGRFVRRFHALETADQMALERIAAALHTALARDFVATRRGDA</sequence>
<dbReference type="InterPro" id="IPR039422">
    <property type="entry name" value="MarR/SlyA-like"/>
</dbReference>
<dbReference type="PROSITE" id="PS01117">
    <property type="entry name" value="HTH_MARR_1"/>
    <property type="match status" value="1"/>
</dbReference>
<dbReference type="RefSeq" id="WP_185677627.1">
    <property type="nucleotide sequence ID" value="NZ_JACLAX010000001.1"/>
</dbReference>
<keyword evidence="1" id="KW-0805">Transcription regulation</keyword>
<name>A0A7X1FVQ1_9SPHN</name>
<evidence type="ECO:0000313" key="6">
    <source>
        <dbReference type="Proteomes" id="UP000551327"/>
    </source>
</evidence>